<keyword evidence="3" id="KW-0479">Metal-binding</keyword>
<dbReference type="EMBL" id="CP096983">
    <property type="protein sequence ID" value="URZ12947.1"/>
    <property type="molecule type" value="Genomic_DNA"/>
</dbReference>
<gene>
    <name evidence="5" type="ORF">CROST_036930</name>
</gene>
<dbReference type="GO" id="GO:0030001">
    <property type="term" value="P:metal ion transport"/>
    <property type="evidence" value="ECO:0007669"/>
    <property type="project" value="InterPro"/>
</dbReference>
<dbReference type="GO" id="GO:0030313">
    <property type="term" value="C:cell envelope"/>
    <property type="evidence" value="ECO:0007669"/>
    <property type="project" value="UniProtKB-SubCell"/>
</dbReference>
<dbReference type="Pfam" id="PF01297">
    <property type="entry name" value="ZnuA"/>
    <property type="match status" value="1"/>
</dbReference>
<evidence type="ECO:0000313" key="5">
    <source>
        <dbReference type="EMBL" id="URZ12947.1"/>
    </source>
</evidence>
<keyword evidence="4" id="KW-0732">Signal</keyword>
<protein>
    <submittedName>
        <fullName evidence="5">Uncharacterized protein</fullName>
    </submittedName>
</protein>
<dbReference type="STRING" id="84029.CROST_45800"/>
<dbReference type="InterPro" id="IPR006127">
    <property type="entry name" value="ZnuA-like"/>
</dbReference>
<dbReference type="PANTHER" id="PTHR42953">
    <property type="entry name" value="HIGH-AFFINITY ZINC UPTAKE SYSTEM PROTEIN ZNUA-RELATED"/>
    <property type="match status" value="1"/>
</dbReference>
<dbReference type="Proteomes" id="UP000190951">
    <property type="component" value="Chromosome"/>
</dbReference>
<dbReference type="SUPFAM" id="SSF53807">
    <property type="entry name" value="Helical backbone' metal receptor"/>
    <property type="match status" value="1"/>
</dbReference>
<dbReference type="GO" id="GO:0046872">
    <property type="term" value="F:metal ion binding"/>
    <property type="evidence" value="ECO:0007669"/>
    <property type="project" value="UniProtKB-KW"/>
</dbReference>
<dbReference type="PRINTS" id="PR00691">
    <property type="entry name" value="ADHESINB"/>
</dbReference>
<dbReference type="PANTHER" id="PTHR42953:SF1">
    <property type="entry name" value="METAL-BINDING PROTEIN HI_0362-RELATED"/>
    <property type="match status" value="1"/>
</dbReference>
<evidence type="ECO:0000256" key="4">
    <source>
        <dbReference type="ARBA" id="ARBA00022729"/>
    </source>
</evidence>
<sequence length="306" mass="35414">MKKFLCLIINVVLIASLMGCTNTGKTNIKVPTKKVDGKVSVVSLDIMTTNKFLYNVIKDISGNRHNVQFMFKNDVDVKQFEYTTDSINNVSKYNIFMYLGADFEPWASDFIGKLDKNSVATVDMSRGTKILDLDNKVQYGNISVTKNSYYWTDLSNYKTMLVNIKNSLEEKDAKSRDFYEKNFATYIKKVNDCEKDFKAINDKLKEYTFVTEDSSFDYFFSYAGLDSVKVSADDLTKPDTSKNLQDKLKDKKKICYIYSDDKNLQMYNGAIQKYNMKTLKFITYDENSDYINTIKENMKAMKELIK</sequence>
<dbReference type="InterPro" id="IPR006129">
    <property type="entry name" value="AdhesinB"/>
</dbReference>
<proteinExistence type="predicted"/>
<dbReference type="PROSITE" id="PS51257">
    <property type="entry name" value="PROKAR_LIPOPROTEIN"/>
    <property type="match status" value="1"/>
</dbReference>
<reference evidence="5 6" key="1">
    <citation type="submission" date="2022-04" db="EMBL/GenBank/DDBJ databases">
        <title>Genome sequence of C. roseum typestrain.</title>
        <authorList>
            <person name="Poehlein A."/>
            <person name="Schoch T."/>
            <person name="Duerre P."/>
            <person name="Daniel R."/>
        </authorList>
    </citation>
    <scope>NUCLEOTIDE SEQUENCE [LARGE SCALE GENOMIC DNA]</scope>
    <source>
        <strain evidence="5 6">DSM 7320</strain>
    </source>
</reference>
<keyword evidence="2" id="KW-0813">Transport</keyword>
<keyword evidence="6" id="KW-1185">Reference proteome</keyword>
<organism evidence="5 6">
    <name type="scientific">Clostridium felsineum</name>
    <dbReference type="NCBI Taxonomy" id="36839"/>
    <lineage>
        <taxon>Bacteria</taxon>
        <taxon>Bacillati</taxon>
        <taxon>Bacillota</taxon>
        <taxon>Clostridia</taxon>
        <taxon>Eubacteriales</taxon>
        <taxon>Clostridiaceae</taxon>
        <taxon>Clostridium</taxon>
    </lineage>
</organism>
<evidence type="ECO:0000256" key="3">
    <source>
        <dbReference type="ARBA" id="ARBA00022723"/>
    </source>
</evidence>
<dbReference type="KEGG" id="crw:CROST_036930"/>
<dbReference type="InterPro" id="IPR050492">
    <property type="entry name" value="Bact_metal-bind_prot9"/>
</dbReference>
<dbReference type="AlphaFoldDB" id="A0A1S8KX95"/>
<evidence type="ECO:0000256" key="2">
    <source>
        <dbReference type="ARBA" id="ARBA00022448"/>
    </source>
</evidence>
<evidence type="ECO:0000256" key="1">
    <source>
        <dbReference type="ARBA" id="ARBA00004196"/>
    </source>
</evidence>
<dbReference type="RefSeq" id="WP_077834217.1">
    <property type="nucleotide sequence ID" value="NZ_CP096983.1"/>
</dbReference>
<dbReference type="GO" id="GO:0007155">
    <property type="term" value="P:cell adhesion"/>
    <property type="evidence" value="ECO:0007669"/>
    <property type="project" value="InterPro"/>
</dbReference>
<evidence type="ECO:0000313" key="6">
    <source>
        <dbReference type="Proteomes" id="UP000190951"/>
    </source>
</evidence>
<name>A0A1S8KX95_9CLOT</name>
<comment type="subcellular location">
    <subcellularLocation>
        <location evidence="1">Cell envelope</location>
    </subcellularLocation>
</comment>
<dbReference type="Gene3D" id="3.40.50.1980">
    <property type="entry name" value="Nitrogenase molybdenum iron protein domain"/>
    <property type="match status" value="1"/>
</dbReference>
<accession>A0A1S8KX95</accession>